<dbReference type="InterPro" id="IPR036291">
    <property type="entry name" value="NAD(P)-bd_dom_sf"/>
</dbReference>
<dbReference type="InterPro" id="IPR045010">
    <property type="entry name" value="MDR_fam"/>
</dbReference>
<proteinExistence type="predicted"/>
<dbReference type="InterPro" id="IPR041694">
    <property type="entry name" value="ADH_N_2"/>
</dbReference>
<dbReference type="SUPFAM" id="SSF51735">
    <property type="entry name" value="NAD(P)-binding Rossmann-fold domains"/>
    <property type="match status" value="1"/>
</dbReference>
<keyword evidence="5" id="KW-1185">Reference proteome</keyword>
<feature type="domain" description="Alcohol dehydrogenase-like C-terminal" evidence="2">
    <location>
        <begin position="172"/>
        <end position="306"/>
    </location>
</feature>
<dbReference type="EMBL" id="CP034457">
    <property type="protein sequence ID" value="QBM87578.1"/>
    <property type="molecule type" value="Genomic_DNA"/>
</dbReference>
<dbReference type="CDD" id="cd05288">
    <property type="entry name" value="PGDH"/>
    <property type="match status" value="1"/>
</dbReference>
<evidence type="ECO:0000256" key="1">
    <source>
        <dbReference type="ARBA" id="ARBA00023002"/>
    </source>
</evidence>
<feature type="domain" description="Oxidoreductase N-terminal" evidence="3">
    <location>
        <begin position="22"/>
        <end position="122"/>
    </location>
</feature>
<dbReference type="InterPro" id="IPR013149">
    <property type="entry name" value="ADH-like_C"/>
</dbReference>
<dbReference type="InterPro" id="IPR011032">
    <property type="entry name" value="GroES-like_sf"/>
</dbReference>
<evidence type="ECO:0000313" key="5">
    <source>
        <dbReference type="Proteomes" id="UP000292447"/>
    </source>
</evidence>
<evidence type="ECO:0008006" key="6">
    <source>
        <dbReference type="Google" id="ProtNLM"/>
    </source>
</evidence>
<dbReference type="GO" id="GO:0016628">
    <property type="term" value="F:oxidoreductase activity, acting on the CH-CH group of donors, NAD or NADP as acceptor"/>
    <property type="evidence" value="ECO:0007669"/>
    <property type="project" value="InterPro"/>
</dbReference>
<dbReference type="Pfam" id="PF16884">
    <property type="entry name" value="ADH_N_2"/>
    <property type="match status" value="1"/>
</dbReference>
<reference evidence="5" key="1">
    <citation type="submission" date="2019-03" db="EMBL/GenBank/DDBJ databases">
        <title>Snf2 controls pulcherriminic acid biosynthesis and connects pigmentation and antifungal activity of the yeast Metschnikowia pulcherrima.</title>
        <authorList>
            <person name="Gore-Lloyd D."/>
            <person name="Sumann I."/>
            <person name="Brachmann A.O."/>
            <person name="Schneeberger K."/>
            <person name="Ortiz-Merino R.A."/>
            <person name="Moreno-Beltran M."/>
            <person name="Schlaefli M."/>
            <person name="Kirner P."/>
            <person name="Santos Kron A."/>
            <person name="Wolfe K.H."/>
            <person name="Piel J."/>
            <person name="Ahrens C.H."/>
            <person name="Henk D."/>
            <person name="Freimoser F.M."/>
        </authorList>
    </citation>
    <scope>NUCLEOTIDE SEQUENCE [LARGE SCALE GENOMIC DNA]</scope>
    <source>
        <strain evidence="5">APC 1.2</strain>
    </source>
</reference>
<sequence length="363" mass="39578">MLLPKQAKCFILNEPPVCEVNFDSTSSSATFKLVSRPLKELKPGEMLIKTIYLSNDPTQRAWIQKGLKADRMYVEPVSQGEVMRLVGLGQVLALKSKLFSAGNIVNTSLRWADYCVIPESAVFNKVVDLDVPLPMYLDVLGTTGLTAYFGLLHVAKLTKNDTIVISAALGATGSMCVQIAKNAIGCKNVIGISGGPDKCAYVERLGADTCVDYHKKTFAKDLQAALGDARFCDVFFDGVGGKALDVTLGVMRPFGRVVACGAISGYNDISKSKVMSWPQIIVKRLDVKGFIVLDFQSQYDEAIKQILQWVRKGLIKYDKSTYTVVDLSKDSADFAKIPDSWGILFGEKKGPGKLLTQVASPKL</sequence>
<organism evidence="4 5">
    <name type="scientific">Metschnikowia aff. pulcherrima</name>
    <dbReference type="NCBI Taxonomy" id="2163413"/>
    <lineage>
        <taxon>Eukaryota</taxon>
        <taxon>Fungi</taxon>
        <taxon>Dikarya</taxon>
        <taxon>Ascomycota</taxon>
        <taxon>Saccharomycotina</taxon>
        <taxon>Pichiomycetes</taxon>
        <taxon>Metschnikowiaceae</taxon>
        <taxon>Metschnikowia</taxon>
    </lineage>
</organism>
<keyword evidence="1" id="KW-0560">Oxidoreductase</keyword>
<name>A0A4P6XNK9_9ASCO</name>
<accession>A0A4P6XNK9</accession>
<evidence type="ECO:0000259" key="3">
    <source>
        <dbReference type="Pfam" id="PF16884"/>
    </source>
</evidence>
<evidence type="ECO:0000313" key="4">
    <source>
        <dbReference type="EMBL" id="QBM87578.1"/>
    </source>
</evidence>
<dbReference type="Gene3D" id="3.40.50.720">
    <property type="entry name" value="NAD(P)-binding Rossmann-like Domain"/>
    <property type="match status" value="1"/>
</dbReference>
<dbReference type="Proteomes" id="UP000292447">
    <property type="component" value="Chromosome II"/>
</dbReference>
<dbReference type="AlphaFoldDB" id="A0A4P6XNK9"/>
<dbReference type="PANTHER" id="PTHR43205:SF19">
    <property type="entry name" value="ENOYL REDUCTASE (ER) DOMAIN-CONTAINING PROTEIN"/>
    <property type="match status" value="1"/>
</dbReference>
<dbReference type="Gene3D" id="3.90.180.10">
    <property type="entry name" value="Medium-chain alcohol dehydrogenases, catalytic domain"/>
    <property type="match status" value="1"/>
</dbReference>
<dbReference type="PANTHER" id="PTHR43205">
    <property type="entry name" value="PROSTAGLANDIN REDUCTASE"/>
    <property type="match status" value="1"/>
</dbReference>
<dbReference type="Pfam" id="PF00107">
    <property type="entry name" value="ADH_zinc_N"/>
    <property type="match status" value="1"/>
</dbReference>
<dbReference type="FunFam" id="3.40.50.720:FF:000121">
    <property type="entry name" value="Prostaglandin reductase 2"/>
    <property type="match status" value="1"/>
</dbReference>
<gene>
    <name evidence="4" type="ORF">METSCH_B07850</name>
</gene>
<protein>
    <recommendedName>
        <fullName evidence="6">Enoyl reductase (ER) domain-containing protein</fullName>
    </recommendedName>
</protein>
<dbReference type="SUPFAM" id="SSF50129">
    <property type="entry name" value="GroES-like"/>
    <property type="match status" value="1"/>
</dbReference>
<evidence type="ECO:0000259" key="2">
    <source>
        <dbReference type="Pfam" id="PF00107"/>
    </source>
</evidence>